<proteinExistence type="predicted"/>
<feature type="transmembrane region" description="Helical" evidence="1">
    <location>
        <begin position="31"/>
        <end position="55"/>
    </location>
</feature>
<name>A0A161QIT1_9BACI</name>
<keyword evidence="1" id="KW-0812">Transmembrane</keyword>
<comment type="caution">
    <text evidence="2">The sequence shown here is derived from an EMBL/GenBank/DDBJ whole genome shotgun (WGS) entry which is preliminary data.</text>
</comment>
<organism evidence="2 3">
    <name type="scientific">Alkalihalobacillus trypoxylicola</name>
    <dbReference type="NCBI Taxonomy" id="519424"/>
    <lineage>
        <taxon>Bacteria</taxon>
        <taxon>Bacillati</taxon>
        <taxon>Bacillota</taxon>
        <taxon>Bacilli</taxon>
        <taxon>Bacillales</taxon>
        <taxon>Bacillaceae</taxon>
        <taxon>Alkalihalobacillus</taxon>
    </lineage>
</organism>
<reference evidence="2" key="1">
    <citation type="submission" date="2016-02" db="EMBL/GenBank/DDBJ databases">
        <title>Genome sequence of Bacillus trypoxylicola KCTC 13244(T).</title>
        <authorList>
            <person name="Jeong H."/>
            <person name="Park S.-H."/>
            <person name="Choi S.-K."/>
        </authorList>
    </citation>
    <scope>NUCLEOTIDE SEQUENCE [LARGE SCALE GENOMIC DNA]</scope>
    <source>
        <strain evidence="2">KCTC 13244</strain>
    </source>
</reference>
<keyword evidence="1" id="KW-1133">Transmembrane helix</keyword>
<accession>A0A161QIT1</accession>
<dbReference type="AlphaFoldDB" id="A0A161QIT1"/>
<dbReference type="STRING" id="519424.AZF04_07910"/>
<evidence type="ECO:0000313" key="3">
    <source>
        <dbReference type="Proteomes" id="UP000075806"/>
    </source>
</evidence>
<dbReference type="EMBL" id="LTAO01000023">
    <property type="protein sequence ID" value="KYG29438.1"/>
    <property type="molecule type" value="Genomic_DNA"/>
</dbReference>
<sequence length="101" mass="11478">MKILGMSVFFVSFLISTIVCLMVAKWKENKWLGLGIGTFIQSLLLCSAAVIFAKVAPQTFLKPAEGLFASLGIFVFPFFIPIFLCLQFYILEYLRKNIWNT</sequence>
<keyword evidence="1" id="KW-0472">Membrane</keyword>
<evidence type="ECO:0000313" key="2">
    <source>
        <dbReference type="EMBL" id="KYG29438.1"/>
    </source>
</evidence>
<dbReference type="RefSeq" id="WP_061949238.1">
    <property type="nucleotide sequence ID" value="NZ_LTAO01000023.1"/>
</dbReference>
<evidence type="ECO:0000256" key="1">
    <source>
        <dbReference type="SAM" id="Phobius"/>
    </source>
</evidence>
<feature type="transmembrane region" description="Helical" evidence="1">
    <location>
        <begin position="6"/>
        <end position="24"/>
    </location>
</feature>
<feature type="transmembrane region" description="Helical" evidence="1">
    <location>
        <begin position="67"/>
        <end position="91"/>
    </location>
</feature>
<protein>
    <submittedName>
        <fullName evidence="2">Uncharacterized protein</fullName>
    </submittedName>
</protein>
<gene>
    <name evidence="2" type="ORF">AZF04_07910</name>
</gene>
<keyword evidence="3" id="KW-1185">Reference proteome</keyword>
<dbReference type="Proteomes" id="UP000075806">
    <property type="component" value="Unassembled WGS sequence"/>
</dbReference>